<accession>A0A0A9CG59</accession>
<evidence type="ECO:0000313" key="1">
    <source>
        <dbReference type="EMBL" id="JAD72380.1"/>
    </source>
</evidence>
<reference evidence="1" key="2">
    <citation type="journal article" date="2015" name="Data Brief">
        <title>Shoot transcriptome of the giant reed, Arundo donax.</title>
        <authorList>
            <person name="Barrero R.A."/>
            <person name="Guerrero F.D."/>
            <person name="Moolhuijzen P."/>
            <person name="Goolsby J.A."/>
            <person name="Tidwell J."/>
            <person name="Bellgard S.E."/>
            <person name="Bellgard M.I."/>
        </authorList>
    </citation>
    <scope>NUCLEOTIDE SEQUENCE</scope>
    <source>
        <tissue evidence="1">Shoot tissue taken approximately 20 cm above the soil surface</tissue>
    </source>
</reference>
<proteinExistence type="predicted"/>
<dbReference type="AlphaFoldDB" id="A0A0A9CG59"/>
<protein>
    <submittedName>
        <fullName evidence="1">Uncharacterized protein</fullName>
    </submittedName>
</protein>
<sequence>MLVSFGIEEGAIDMSQKAFFSEGNMWTL</sequence>
<dbReference type="EMBL" id="GBRH01225515">
    <property type="protein sequence ID" value="JAD72380.1"/>
    <property type="molecule type" value="Transcribed_RNA"/>
</dbReference>
<reference evidence="1" key="1">
    <citation type="submission" date="2014-09" db="EMBL/GenBank/DDBJ databases">
        <authorList>
            <person name="Magalhaes I.L.F."/>
            <person name="Oliveira U."/>
            <person name="Santos F.R."/>
            <person name="Vidigal T.H.D.A."/>
            <person name="Brescovit A.D."/>
            <person name="Santos A.J."/>
        </authorList>
    </citation>
    <scope>NUCLEOTIDE SEQUENCE</scope>
    <source>
        <tissue evidence="1">Shoot tissue taken approximately 20 cm above the soil surface</tissue>
    </source>
</reference>
<organism evidence="1">
    <name type="scientific">Arundo donax</name>
    <name type="common">Giant reed</name>
    <name type="synonym">Donax arundinaceus</name>
    <dbReference type="NCBI Taxonomy" id="35708"/>
    <lineage>
        <taxon>Eukaryota</taxon>
        <taxon>Viridiplantae</taxon>
        <taxon>Streptophyta</taxon>
        <taxon>Embryophyta</taxon>
        <taxon>Tracheophyta</taxon>
        <taxon>Spermatophyta</taxon>
        <taxon>Magnoliopsida</taxon>
        <taxon>Liliopsida</taxon>
        <taxon>Poales</taxon>
        <taxon>Poaceae</taxon>
        <taxon>PACMAD clade</taxon>
        <taxon>Arundinoideae</taxon>
        <taxon>Arundineae</taxon>
        <taxon>Arundo</taxon>
    </lineage>
</organism>
<name>A0A0A9CG59_ARUDO</name>